<protein>
    <submittedName>
        <fullName evidence="2">Probable DNA metabolism protein</fullName>
    </submittedName>
</protein>
<dbReference type="NCBIfam" id="TIGR03915">
    <property type="entry name" value="SAM_7_link_chp"/>
    <property type="match status" value="1"/>
</dbReference>
<dbReference type="RefSeq" id="WP_090337632.1">
    <property type="nucleotide sequence ID" value="NZ_FNXY01000005.1"/>
</dbReference>
<evidence type="ECO:0000313" key="3">
    <source>
        <dbReference type="Proteomes" id="UP000199532"/>
    </source>
</evidence>
<proteinExistence type="predicted"/>
<dbReference type="OrthoDB" id="5290748at2"/>
<evidence type="ECO:0000259" key="1">
    <source>
        <dbReference type="Pfam" id="PF13566"/>
    </source>
</evidence>
<gene>
    <name evidence="2" type="ORF">SAMN04487995_3682</name>
</gene>
<keyword evidence="3" id="KW-1185">Reference proteome</keyword>
<dbReference type="InterPro" id="IPR025404">
    <property type="entry name" value="DUF4130"/>
</dbReference>
<name>A0A1H6X2C1_9BACT</name>
<dbReference type="Proteomes" id="UP000199532">
    <property type="component" value="Unassembled WGS sequence"/>
</dbReference>
<reference evidence="2 3" key="1">
    <citation type="submission" date="2016-10" db="EMBL/GenBank/DDBJ databases">
        <authorList>
            <person name="de Groot N.N."/>
        </authorList>
    </citation>
    <scope>NUCLEOTIDE SEQUENCE [LARGE SCALE GENOMIC DNA]</scope>
    <source>
        <strain evidence="2 3">DSM 19938</strain>
    </source>
</reference>
<dbReference type="AlphaFoldDB" id="A0A1H6X2C1"/>
<dbReference type="Pfam" id="PF13566">
    <property type="entry name" value="DUF4130"/>
    <property type="match status" value="1"/>
</dbReference>
<accession>A0A1H6X2C1</accession>
<dbReference type="EMBL" id="FNXY01000005">
    <property type="protein sequence ID" value="SEJ18912.1"/>
    <property type="molecule type" value="Genomic_DNA"/>
</dbReference>
<dbReference type="STRING" id="408657.SAMN04487995_3682"/>
<feature type="domain" description="DUF4130" evidence="1">
    <location>
        <begin position="97"/>
        <end position="263"/>
    </location>
</feature>
<sequence>MEVSNTIFSDKPVIVSYDGTWYGLLTAVFDAYSKKWNVSGFSVIDRESQSDFFAEKVVVVTDEAKAQRVWLGLKKKVPKENCIQLYRCYLSEIAGIELTIFSCIKFYFSGFDSPHLAYGNPDVLKVNQTSKMVYREKHRMEAFVRFQRTADDLYYAGIEPDFNVIPLLNEHFAERYADQNWLIYDIKRKYGIYYDQNKVEEITLDFSNDAGAKTSVKDVFHDSETLYQELWQNYFKNVNIPSRRNIKLHVQHVPKRYWKHLIEKK</sequence>
<organism evidence="2 3">
    <name type="scientific">Dyadobacter koreensis</name>
    <dbReference type="NCBI Taxonomy" id="408657"/>
    <lineage>
        <taxon>Bacteria</taxon>
        <taxon>Pseudomonadati</taxon>
        <taxon>Bacteroidota</taxon>
        <taxon>Cytophagia</taxon>
        <taxon>Cytophagales</taxon>
        <taxon>Spirosomataceae</taxon>
        <taxon>Dyadobacter</taxon>
    </lineage>
</organism>
<evidence type="ECO:0000313" key="2">
    <source>
        <dbReference type="EMBL" id="SEJ18912.1"/>
    </source>
</evidence>
<dbReference type="InterPro" id="IPR023875">
    <property type="entry name" value="DNA_repair_put"/>
</dbReference>